<sequence>MKKQPFLIFGLLAGMGFMGSLLFALVSFASPIPMVQAEVERIAVGSSWTTTVQPMSALRLVARITGDVPAGGNYAMEVYVNGKPVISSLLNKGASFTFKDGRTFPYRSENGWMLFYSQNFSVNNTAASGGYQVLTDPGQAYLYEWNISSLVGGASSMKLEIKNNGKTAGRQILVQVLSRYPIAELGNCGDENACRDYCGKQANYAACSDYGAKNNIISPEDAEKAKKFADVLNGAGPGGCKDEASCRSYCEGVAHLEECISFAQKHNFASGDQLAEAQKVLSALKKGATLPGGCTDKNSCESYCKDSAHVEECLSFAKKAGFISDQEAAEAEKVLPFIKSGQTPGGCTTKADCQKFCDDSSNNTECVNFAEKAGFMSKEDATMARITGGKGPGGCKSKDSCETYCNAKTHQQECFDFAQKYNLIPPDKLKEMREGMGRLRSGLDQMPQEAISCLKDNLGQDIVTKIQDGSFTPGPQTGDTIKGCFDKVMPQLQAKLKQGLDQATPAALQCLQNGLGEDGLQKIKNGEAPTPENGDVLKKCFGAMKSEGMNKLKNGLSKMPPEVRSCITEKLGADTVQKIQSGEDVNIGPEIGSAMQECAKAGVAAMQQKMDEGLKSAPPEIKSCVESKLGSMSAKMQSGELSGEADVQKLIQECVSNFKPAGGMPPPGAGGETEGNPPAGFAPTPEICSQFRSVPSCSYVPAGTAQDMCKKCKTE</sequence>
<evidence type="ECO:0000313" key="2">
    <source>
        <dbReference type="Proteomes" id="UP000177152"/>
    </source>
</evidence>
<evidence type="ECO:0000313" key="1">
    <source>
        <dbReference type="EMBL" id="OGZ93593.1"/>
    </source>
</evidence>
<name>A0A1G2K347_9BACT</name>
<dbReference type="Proteomes" id="UP000177152">
    <property type="component" value="Unassembled WGS sequence"/>
</dbReference>
<proteinExistence type="predicted"/>
<gene>
    <name evidence="1" type="ORF">A2633_04515</name>
</gene>
<accession>A0A1G2K347</accession>
<organism evidence="1 2">
    <name type="scientific">Candidatus Sungbacteria bacterium RIFCSPHIGHO2_01_FULL_47_32</name>
    <dbReference type="NCBI Taxonomy" id="1802264"/>
    <lineage>
        <taxon>Bacteria</taxon>
        <taxon>Candidatus Sungiibacteriota</taxon>
    </lineage>
</organism>
<dbReference type="EMBL" id="MHQC01000056">
    <property type="protein sequence ID" value="OGZ93593.1"/>
    <property type="molecule type" value="Genomic_DNA"/>
</dbReference>
<reference evidence="1 2" key="1">
    <citation type="journal article" date="2016" name="Nat. Commun.">
        <title>Thousands of microbial genomes shed light on interconnected biogeochemical processes in an aquifer system.</title>
        <authorList>
            <person name="Anantharaman K."/>
            <person name="Brown C.T."/>
            <person name="Hug L.A."/>
            <person name="Sharon I."/>
            <person name="Castelle C.J."/>
            <person name="Probst A.J."/>
            <person name="Thomas B.C."/>
            <person name="Singh A."/>
            <person name="Wilkins M.J."/>
            <person name="Karaoz U."/>
            <person name="Brodie E.L."/>
            <person name="Williams K.H."/>
            <person name="Hubbard S.S."/>
            <person name="Banfield J.F."/>
        </authorList>
    </citation>
    <scope>NUCLEOTIDE SEQUENCE [LARGE SCALE GENOMIC DNA]</scope>
</reference>
<dbReference type="AlphaFoldDB" id="A0A1G2K347"/>
<protein>
    <submittedName>
        <fullName evidence="1">Uncharacterized protein</fullName>
    </submittedName>
</protein>
<comment type="caution">
    <text evidence="1">The sequence shown here is derived from an EMBL/GenBank/DDBJ whole genome shotgun (WGS) entry which is preliminary data.</text>
</comment>